<evidence type="ECO:0000256" key="2">
    <source>
        <dbReference type="ARBA" id="ARBA00023067"/>
    </source>
</evidence>
<dbReference type="SMART" id="SM00411">
    <property type="entry name" value="BHL"/>
    <property type="match status" value="1"/>
</dbReference>
<dbReference type="CDD" id="cd13831">
    <property type="entry name" value="HU"/>
    <property type="match status" value="1"/>
</dbReference>
<comment type="similarity">
    <text evidence="1 4">Belongs to the bacterial histone-like protein family.</text>
</comment>
<keyword evidence="2" id="KW-0226">DNA condensation</keyword>
<evidence type="ECO:0000256" key="1">
    <source>
        <dbReference type="ARBA" id="ARBA00010529"/>
    </source>
</evidence>
<comment type="caution">
    <text evidence="6">The sequence shown here is derived from an EMBL/GenBank/DDBJ whole genome shotgun (WGS) entry which is preliminary data.</text>
</comment>
<keyword evidence="7" id="KW-1185">Reference proteome</keyword>
<dbReference type="AlphaFoldDB" id="A0A0F3GVW8"/>
<dbReference type="PRINTS" id="PR01727">
    <property type="entry name" value="DNABINDINGHU"/>
</dbReference>
<reference evidence="6 7" key="1">
    <citation type="submission" date="2015-02" db="EMBL/GenBank/DDBJ databases">
        <title>Single-cell genomics of uncultivated deep-branching MTB reveals a conserved set of magnetosome genes.</title>
        <authorList>
            <person name="Kolinko S."/>
            <person name="Richter M."/>
            <person name="Glockner F.O."/>
            <person name="Brachmann A."/>
            <person name="Schuler D."/>
        </authorList>
    </citation>
    <scope>NUCLEOTIDE SEQUENCE [LARGE SCALE GENOMIC DNA]</scope>
    <source>
        <strain evidence="6">TM-1</strain>
    </source>
</reference>
<dbReference type="PROSITE" id="PS00045">
    <property type="entry name" value="HISTONE_LIKE"/>
    <property type="match status" value="1"/>
</dbReference>
<dbReference type="GO" id="GO:0030261">
    <property type="term" value="P:chromosome condensation"/>
    <property type="evidence" value="ECO:0007669"/>
    <property type="project" value="UniProtKB-KW"/>
</dbReference>
<evidence type="ECO:0000256" key="5">
    <source>
        <dbReference type="SAM" id="MobiDB-lite"/>
    </source>
</evidence>
<evidence type="ECO:0000256" key="3">
    <source>
        <dbReference type="ARBA" id="ARBA00023125"/>
    </source>
</evidence>
<feature type="region of interest" description="Disordered" evidence="5">
    <location>
        <begin position="86"/>
        <end position="116"/>
    </location>
</feature>
<dbReference type="GO" id="GO:0005829">
    <property type="term" value="C:cytosol"/>
    <property type="evidence" value="ECO:0007669"/>
    <property type="project" value="TreeGrafter"/>
</dbReference>
<dbReference type="GO" id="GO:0003677">
    <property type="term" value="F:DNA binding"/>
    <property type="evidence" value="ECO:0007669"/>
    <property type="project" value="UniProtKB-KW"/>
</dbReference>
<dbReference type="InterPro" id="IPR020816">
    <property type="entry name" value="Histone-like_DNA-bd_CS"/>
</dbReference>
<name>A0A0F3GVW8_9BACT</name>
<keyword evidence="3 6" id="KW-0238">DNA-binding</keyword>
<dbReference type="GO" id="GO:0030527">
    <property type="term" value="F:structural constituent of chromatin"/>
    <property type="evidence" value="ECO:0007669"/>
    <property type="project" value="InterPro"/>
</dbReference>
<dbReference type="Proteomes" id="UP000033423">
    <property type="component" value="Unassembled WGS sequence"/>
</dbReference>
<evidence type="ECO:0000313" key="6">
    <source>
        <dbReference type="EMBL" id="KJU86007.1"/>
    </source>
</evidence>
<dbReference type="PANTHER" id="PTHR33175:SF3">
    <property type="entry name" value="DNA-BINDING PROTEIN HU-BETA"/>
    <property type="match status" value="1"/>
</dbReference>
<dbReference type="InterPro" id="IPR000119">
    <property type="entry name" value="Hist_DNA-bd"/>
</dbReference>
<dbReference type="SUPFAM" id="SSF47729">
    <property type="entry name" value="IHF-like DNA-binding proteins"/>
    <property type="match status" value="1"/>
</dbReference>
<protein>
    <submittedName>
        <fullName evidence="6">Histone-like bacterial DNA-binding protein</fullName>
    </submittedName>
</protein>
<dbReference type="EMBL" id="LACI01000776">
    <property type="protein sequence ID" value="KJU86007.1"/>
    <property type="molecule type" value="Genomic_DNA"/>
</dbReference>
<evidence type="ECO:0000313" key="7">
    <source>
        <dbReference type="Proteomes" id="UP000033423"/>
    </source>
</evidence>
<evidence type="ECO:0000256" key="4">
    <source>
        <dbReference type="RuleBase" id="RU003939"/>
    </source>
</evidence>
<sequence length="116" mass="12267">MNKADLVDSISKSVDLTKSDVAKIVDGFISGVIDATKAGDKVTLVGFGSFSVTERKERQGRNPQTGIPITIPAAKAPKFAAGKAYKDAVNEKTGKDGKGSNDNKSTKKDDKPVKKK</sequence>
<gene>
    <name evidence="6" type="ORF">MBAV_001796</name>
</gene>
<proteinExistence type="inferred from homology"/>
<organism evidence="6 7">
    <name type="scientific">Candidatus Magnetobacterium bavaricum</name>
    <dbReference type="NCBI Taxonomy" id="29290"/>
    <lineage>
        <taxon>Bacteria</taxon>
        <taxon>Pseudomonadati</taxon>
        <taxon>Nitrospirota</taxon>
        <taxon>Thermodesulfovibrionia</taxon>
        <taxon>Thermodesulfovibrionales</taxon>
        <taxon>Candidatus Magnetobacteriaceae</taxon>
        <taxon>Candidatus Magnetobacterium</taxon>
    </lineage>
</organism>
<dbReference type="Pfam" id="PF00216">
    <property type="entry name" value="Bac_DNA_binding"/>
    <property type="match status" value="1"/>
</dbReference>
<dbReference type="InterPro" id="IPR010992">
    <property type="entry name" value="IHF-like_DNA-bd_dom_sf"/>
</dbReference>
<accession>A0A0F3GVW8</accession>
<dbReference type="PANTHER" id="PTHR33175">
    <property type="entry name" value="DNA-BINDING PROTEIN HU"/>
    <property type="match status" value="1"/>
</dbReference>
<dbReference type="Gene3D" id="4.10.520.10">
    <property type="entry name" value="IHF-like DNA-binding proteins"/>
    <property type="match status" value="1"/>
</dbReference>